<gene>
    <name evidence="1" type="ORF">SFRICE_009370</name>
</gene>
<dbReference type="EMBL" id="ODYU01012136">
    <property type="protein sequence ID" value="SOQ58270.1"/>
    <property type="molecule type" value="Genomic_DNA"/>
</dbReference>
<reference evidence="1" key="1">
    <citation type="submission" date="2016-07" db="EMBL/GenBank/DDBJ databases">
        <authorList>
            <person name="Bretaudeau A."/>
        </authorList>
    </citation>
    <scope>NUCLEOTIDE SEQUENCE</scope>
    <source>
        <strain evidence="1">Rice</strain>
        <tissue evidence="1">Whole body</tissue>
    </source>
</reference>
<name>A0A2H1WYV9_SPOFR</name>
<evidence type="ECO:0000313" key="1">
    <source>
        <dbReference type="EMBL" id="SOQ58270.1"/>
    </source>
</evidence>
<organism evidence="1">
    <name type="scientific">Spodoptera frugiperda</name>
    <name type="common">Fall armyworm</name>
    <dbReference type="NCBI Taxonomy" id="7108"/>
    <lineage>
        <taxon>Eukaryota</taxon>
        <taxon>Metazoa</taxon>
        <taxon>Ecdysozoa</taxon>
        <taxon>Arthropoda</taxon>
        <taxon>Hexapoda</taxon>
        <taxon>Insecta</taxon>
        <taxon>Pterygota</taxon>
        <taxon>Neoptera</taxon>
        <taxon>Endopterygota</taxon>
        <taxon>Lepidoptera</taxon>
        <taxon>Glossata</taxon>
        <taxon>Ditrysia</taxon>
        <taxon>Noctuoidea</taxon>
        <taxon>Noctuidae</taxon>
        <taxon>Amphipyrinae</taxon>
        <taxon>Spodoptera</taxon>
    </lineage>
</organism>
<dbReference type="AlphaFoldDB" id="A0A2H1WYV9"/>
<proteinExistence type="predicted"/>
<protein>
    <submittedName>
        <fullName evidence="1">SFRICE_009370</fullName>
    </submittedName>
</protein>
<accession>A0A2H1WYV9</accession>
<sequence>MCITLLTNGEGKHREEFWAYNFKLKVLNRQPVLSKRGDFILKPSPCPKRLALMIHHNFYIFLWYKPVNEQTDHLIVSYRRRPWAPEIVATLQQFRV</sequence>